<keyword evidence="12" id="KW-0030">Aminoacyl-tRNA synthetase</keyword>
<dbReference type="GO" id="GO:0005759">
    <property type="term" value="C:mitochondrial matrix"/>
    <property type="evidence" value="ECO:0007669"/>
    <property type="project" value="UniProtKB-SubCell"/>
</dbReference>
<evidence type="ECO:0000256" key="12">
    <source>
        <dbReference type="ARBA" id="ARBA00023146"/>
    </source>
</evidence>
<keyword evidence="8" id="KW-0067">ATP-binding</keyword>
<dbReference type="SUPFAM" id="SSF53335">
    <property type="entry name" value="S-adenosyl-L-methionine-dependent methyltransferases"/>
    <property type="match status" value="1"/>
</dbReference>
<dbReference type="FunFam" id="3.30.930.10:FF:000053">
    <property type="entry name" value="Phenylalanyl-tRNA synthetase mitochondrial"/>
    <property type="match status" value="1"/>
</dbReference>
<keyword evidence="7" id="KW-0547">Nucleotide-binding</keyword>
<dbReference type="GO" id="GO:0005524">
    <property type="term" value="F:ATP binding"/>
    <property type="evidence" value="ECO:0007669"/>
    <property type="project" value="UniProtKB-KW"/>
</dbReference>
<dbReference type="InterPro" id="IPR045864">
    <property type="entry name" value="aa-tRNA-synth_II/BPL/LPL"/>
</dbReference>
<evidence type="ECO:0000313" key="20">
    <source>
        <dbReference type="EMBL" id="KRZ36676.1"/>
    </source>
</evidence>
<dbReference type="Pfam" id="PF03147">
    <property type="entry name" value="FDX-ACB"/>
    <property type="match status" value="1"/>
</dbReference>
<dbReference type="InterPro" id="IPR029063">
    <property type="entry name" value="SAM-dependent_MTases_sf"/>
</dbReference>
<sequence>LARTTEMFNRRHIKNAYRRFCLSSSLLEQNCSPEFCVDSFTNVKQSVLALVGRKLHRSPDSPLYILKRRIFDYFNLNYKTSTGRSLYATFDNFDPIVSTWQNFDSLLVPSDHICRSPSDTYYLNSHQLLRTHTSAHQNELIASGLRHFLIVGDVYRRDQIDRNHYPCFHQLEGVHLFADYQVCFLAFIMCYFNNRGELFIVQLFQADTDDHCNLFEKGIRNYEKQETHTLECVTLVSKHLKQCLEGMVTCLLSAAGKKVQMRWVEAYFPFTHPSWELEILYRDNWIEILGCGVIEQKILENAGTGDLVGWAFGIGLERLAMQLFEIPDIRIFWSKDSGILSQFSVADYNANIKFKVLLFIVVHLLLEKLPIFFKPISRYPQCSNDISFWLADSNSFSDADFYDLVRSVGGDVVEQVNRIDEFVHPKTEKKSICYRIIYRHMERTLTQEEVNVIHSAIAENAHKQLGVILCMRNILRLFNIHQLRRNLTNFNVFDRSLKRCQRDWAACQDNLDVFQYLNKEIAYRLADRIYDVKRMFNVAVDLGCGIGHIAQHLYKEHIGVLLQSDISLEMITGATVSKEVPTLKYQADEEMLPLKDNSVDLILSASSLHWINDLPGAFRSIYQSLLPDGLFLGAILGGNTLYELRCSLQLAEMERTGGMAAHLSPLIKAEDLMALLQKAGFILITVDVDNIVVNYPDMFALMYEFRGMAESNASWLRAKTLRRDVLYAAHSIYRELYGKDDILRATFQVLYIAGWKPGLNNPKTAERGSANISFKNISTLFD</sequence>
<dbReference type="GO" id="GO:0008757">
    <property type="term" value="F:S-adenosylmethionine-dependent methyltransferase activity"/>
    <property type="evidence" value="ECO:0007669"/>
    <property type="project" value="InterPro"/>
</dbReference>
<dbReference type="InterPro" id="IPR005121">
    <property type="entry name" value="Fdx_antiC-bd"/>
</dbReference>
<evidence type="ECO:0000256" key="4">
    <source>
        <dbReference type="ARBA" id="ARBA00022598"/>
    </source>
</evidence>
<evidence type="ECO:0000256" key="5">
    <source>
        <dbReference type="ARBA" id="ARBA00022603"/>
    </source>
</evidence>
<evidence type="ECO:0000256" key="13">
    <source>
        <dbReference type="ARBA" id="ARBA00031194"/>
    </source>
</evidence>
<dbReference type="SMART" id="SM00896">
    <property type="entry name" value="FDX-ACB"/>
    <property type="match status" value="1"/>
</dbReference>
<feature type="domain" description="FDX-ACB" evidence="19">
    <location>
        <begin position="377"/>
        <end position="470"/>
    </location>
</feature>
<dbReference type="SUPFAM" id="SSF55681">
    <property type="entry name" value="Class II aaRS and biotin synthetases"/>
    <property type="match status" value="1"/>
</dbReference>
<dbReference type="SUPFAM" id="SSF54991">
    <property type="entry name" value="Anticodon-binding domain of PheRS"/>
    <property type="match status" value="1"/>
</dbReference>
<dbReference type="FunFam" id="3.30.70.380:FF:000002">
    <property type="entry name" value="phenylalanine--tRNA ligase, mitochondrial"/>
    <property type="match status" value="1"/>
</dbReference>
<gene>
    <name evidence="20" type="primary">Fars2</name>
    <name evidence="20" type="ORF">T4C_5376</name>
</gene>
<evidence type="ECO:0000256" key="7">
    <source>
        <dbReference type="ARBA" id="ARBA00022741"/>
    </source>
</evidence>
<dbReference type="Gene3D" id="3.40.50.150">
    <property type="entry name" value="Vaccinia Virus protein VP39"/>
    <property type="match status" value="1"/>
</dbReference>
<keyword evidence="10" id="KW-0809">Transit peptide</keyword>
<evidence type="ECO:0000256" key="9">
    <source>
        <dbReference type="ARBA" id="ARBA00022917"/>
    </source>
</evidence>
<comment type="function">
    <text evidence="18">Is responsible for the charging of tRNA(Phe) with phenylalanine in mitochondrial translation.</text>
</comment>
<accession>A0A0V1JNX9</accession>
<dbReference type="EMBL" id="JYDV01000069">
    <property type="protein sequence ID" value="KRZ36676.1"/>
    <property type="molecule type" value="Genomic_DNA"/>
</dbReference>
<dbReference type="InterPro" id="IPR004530">
    <property type="entry name" value="Phe-tRNA-synth_IIc_mito"/>
</dbReference>
<comment type="similarity">
    <text evidence="2">Belongs to the class-II aminoacyl-tRNA synthetase family.</text>
</comment>
<protein>
    <recommendedName>
        <fullName evidence="14">Arginine-hydroxylase NDUFAF5, mitochondrial</fullName>
        <ecNumber evidence="3">6.1.1.20</ecNumber>
    </recommendedName>
    <alternativeName>
        <fullName evidence="15">NADH dehydrogenase [ubiquinone] 1 alpha subcomplex assembly factor 5</fullName>
    </alternativeName>
    <alternativeName>
        <fullName evidence="13">Phenylalanyl-tRNA synthetase</fullName>
    </alternativeName>
    <alternativeName>
        <fullName evidence="16">Putative methyltransferase NDUFAF5</fullName>
    </alternativeName>
</protein>
<dbReference type="CDD" id="cd02440">
    <property type="entry name" value="AdoMet_MTases"/>
    <property type="match status" value="1"/>
</dbReference>
<name>A0A0V1JNX9_TRIPS</name>
<dbReference type="Proteomes" id="UP000054826">
    <property type="component" value="Unassembled WGS sequence"/>
</dbReference>
<evidence type="ECO:0000256" key="8">
    <source>
        <dbReference type="ARBA" id="ARBA00022840"/>
    </source>
</evidence>
<evidence type="ECO:0000313" key="21">
    <source>
        <dbReference type="Proteomes" id="UP000054826"/>
    </source>
</evidence>
<comment type="subcellular location">
    <subcellularLocation>
        <location evidence="1">Mitochondrion matrix</location>
    </subcellularLocation>
</comment>
<dbReference type="NCBIfam" id="TIGR00469">
    <property type="entry name" value="pheS_mito"/>
    <property type="match status" value="1"/>
</dbReference>
<keyword evidence="9" id="KW-0648">Protein biosynthesis</keyword>
<dbReference type="PANTHER" id="PTHR13090:SF1">
    <property type="entry name" value="ARGININE-HYDROXYLASE NDUFAF5, MITOCHONDRIAL"/>
    <property type="match status" value="1"/>
</dbReference>
<evidence type="ECO:0000256" key="11">
    <source>
        <dbReference type="ARBA" id="ARBA00023128"/>
    </source>
</evidence>
<dbReference type="Gene3D" id="3.30.70.380">
    <property type="entry name" value="Ferrodoxin-fold anticodon-binding domain"/>
    <property type="match status" value="1"/>
</dbReference>
<comment type="caution">
    <text evidence="20">The sequence shown here is derived from an EMBL/GenBank/DDBJ whole genome shotgun (WGS) entry which is preliminary data.</text>
</comment>
<evidence type="ECO:0000256" key="14">
    <source>
        <dbReference type="ARBA" id="ARBA00040937"/>
    </source>
</evidence>
<dbReference type="GO" id="GO:0000049">
    <property type="term" value="F:tRNA binding"/>
    <property type="evidence" value="ECO:0007669"/>
    <property type="project" value="InterPro"/>
</dbReference>
<evidence type="ECO:0000256" key="15">
    <source>
        <dbReference type="ARBA" id="ARBA00041833"/>
    </source>
</evidence>
<organism evidence="20 21">
    <name type="scientific">Trichinella pseudospiralis</name>
    <name type="common">Parasitic roundworm</name>
    <dbReference type="NCBI Taxonomy" id="6337"/>
    <lineage>
        <taxon>Eukaryota</taxon>
        <taxon>Metazoa</taxon>
        <taxon>Ecdysozoa</taxon>
        <taxon>Nematoda</taxon>
        <taxon>Enoplea</taxon>
        <taxon>Dorylaimia</taxon>
        <taxon>Trichinellida</taxon>
        <taxon>Trichinellidae</taxon>
        <taxon>Trichinella</taxon>
    </lineage>
</organism>
<dbReference type="InterPro" id="IPR002319">
    <property type="entry name" value="Phenylalanyl-tRNA_Synthase"/>
</dbReference>
<dbReference type="InterPro" id="IPR013216">
    <property type="entry name" value="Methyltransf_11"/>
</dbReference>
<dbReference type="GO" id="GO:0032981">
    <property type="term" value="P:mitochondrial respiratory chain complex I assembly"/>
    <property type="evidence" value="ECO:0007669"/>
    <property type="project" value="TreeGrafter"/>
</dbReference>
<comment type="catalytic activity">
    <reaction evidence="17">
        <text>tRNA(Phe) + L-phenylalanine + ATP = L-phenylalanyl-tRNA(Phe) + AMP + diphosphate + H(+)</text>
        <dbReference type="Rhea" id="RHEA:19413"/>
        <dbReference type="Rhea" id="RHEA-COMP:9668"/>
        <dbReference type="Rhea" id="RHEA-COMP:9699"/>
        <dbReference type="ChEBI" id="CHEBI:15378"/>
        <dbReference type="ChEBI" id="CHEBI:30616"/>
        <dbReference type="ChEBI" id="CHEBI:33019"/>
        <dbReference type="ChEBI" id="CHEBI:58095"/>
        <dbReference type="ChEBI" id="CHEBI:78442"/>
        <dbReference type="ChEBI" id="CHEBI:78531"/>
        <dbReference type="ChEBI" id="CHEBI:456215"/>
        <dbReference type="EC" id="6.1.1.20"/>
    </reaction>
</comment>
<keyword evidence="5" id="KW-0489">Methyltransferase</keyword>
<evidence type="ECO:0000256" key="6">
    <source>
        <dbReference type="ARBA" id="ARBA00022679"/>
    </source>
</evidence>
<keyword evidence="6" id="KW-0808">Transferase</keyword>
<dbReference type="EC" id="6.1.1.20" evidence="3"/>
<dbReference type="InterPro" id="IPR036690">
    <property type="entry name" value="Fdx_antiC-bd_sf"/>
</dbReference>
<keyword evidence="11" id="KW-0496">Mitochondrion</keyword>
<evidence type="ECO:0000256" key="3">
    <source>
        <dbReference type="ARBA" id="ARBA00012814"/>
    </source>
</evidence>
<reference evidence="20 21" key="1">
    <citation type="submission" date="2015-01" db="EMBL/GenBank/DDBJ databases">
        <title>Evolution of Trichinella species and genotypes.</title>
        <authorList>
            <person name="Korhonen P.K."/>
            <person name="Edoardo P."/>
            <person name="Giuseppe L.R."/>
            <person name="Gasser R.B."/>
        </authorList>
    </citation>
    <scope>NUCLEOTIDE SEQUENCE [LARGE SCALE GENOMIC DNA]</scope>
    <source>
        <strain evidence="20">ISS176</strain>
    </source>
</reference>
<dbReference type="GO" id="GO:0006432">
    <property type="term" value="P:phenylalanyl-tRNA aminoacylation"/>
    <property type="evidence" value="ECO:0007669"/>
    <property type="project" value="InterPro"/>
</dbReference>
<evidence type="ECO:0000256" key="2">
    <source>
        <dbReference type="ARBA" id="ARBA00008226"/>
    </source>
</evidence>
<evidence type="ECO:0000256" key="10">
    <source>
        <dbReference type="ARBA" id="ARBA00022946"/>
    </source>
</evidence>
<dbReference type="AlphaFoldDB" id="A0A0V1JNX9"/>
<feature type="non-terminal residue" evidence="20">
    <location>
        <position position="1"/>
    </location>
</feature>
<dbReference type="Pfam" id="PF08241">
    <property type="entry name" value="Methyltransf_11"/>
    <property type="match status" value="1"/>
</dbReference>
<evidence type="ECO:0000256" key="1">
    <source>
        <dbReference type="ARBA" id="ARBA00004305"/>
    </source>
</evidence>
<dbReference type="InterPro" id="IPR050602">
    <property type="entry name" value="Malonyl-ACP_OMT"/>
</dbReference>
<evidence type="ECO:0000259" key="19">
    <source>
        <dbReference type="PROSITE" id="PS51447"/>
    </source>
</evidence>
<dbReference type="PANTHER" id="PTHR13090">
    <property type="entry name" value="ARGININE-HYDROXYLASE NDUFAF5, MITOCHONDRIAL"/>
    <property type="match status" value="1"/>
</dbReference>
<dbReference type="GO" id="GO:0004826">
    <property type="term" value="F:phenylalanine-tRNA ligase activity"/>
    <property type="evidence" value="ECO:0007669"/>
    <property type="project" value="UniProtKB-EC"/>
</dbReference>
<evidence type="ECO:0000256" key="17">
    <source>
        <dbReference type="ARBA" id="ARBA00049255"/>
    </source>
</evidence>
<evidence type="ECO:0000256" key="16">
    <source>
        <dbReference type="ARBA" id="ARBA00042549"/>
    </source>
</evidence>
<keyword evidence="4 20" id="KW-0436">Ligase</keyword>
<dbReference type="Gene3D" id="3.30.930.10">
    <property type="entry name" value="Bira Bifunctional Protein, Domain 2"/>
    <property type="match status" value="1"/>
</dbReference>
<proteinExistence type="inferred from homology"/>
<dbReference type="GO" id="GO:0032259">
    <property type="term" value="P:methylation"/>
    <property type="evidence" value="ECO:0007669"/>
    <property type="project" value="UniProtKB-KW"/>
</dbReference>
<dbReference type="Pfam" id="PF01409">
    <property type="entry name" value="tRNA-synt_2d"/>
    <property type="match status" value="2"/>
</dbReference>
<evidence type="ECO:0000256" key="18">
    <source>
        <dbReference type="ARBA" id="ARBA00057761"/>
    </source>
</evidence>
<dbReference type="PROSITE" id="PS51447">
    <property type="entry name" value="FDX_ACB"/>
    <property type="match status" value="1"/>
</dbReference>